<dbReference type="CDD" id="cd08422">
    <property type="entry name" value="PBP2_CrgA_like"/>
    <property type="match status" value="1"/>
</dbReference>
<dbReference type="RefSeq" id="WP_257726309.1">
    <property type="nucleotide sequence ID" value="NZ_JANLFC010000125.1"/>
</dbReference>
<dbReference type="PANTHER" id="PTHR30537">
    <property type="entry name" value="HTH-TYPE TRANSCRIPTIONAL REGULATOR"/>
    <property type="match status" value="1"/>
</dbReference>
<dbReference type="PROSITE" id="PS50931">
    <property type="entry name" value="HTH_LYSR"/>
    <property type="match status" value="1"/>
</dbReference>
<dbReference type="PRINTS" id="PR00039">
    <property type="entry name" value="HTHLYSR"/>
</dbReference>
<evidence type="ECO:0000313" key="7">
    <source>
        <dbReference type="Proteomes" id="UP001204061"/>
    </source>
</evidence>
<dbReference type="FunFam" id="1.10.10.10:FF:000001">
    <property type="entry name" value="LysR family transcriptional regulator"/>
    <property type="match status" value="1"/>
</dbReference>
<evidence type="ECO:0000313" key="6">
    <source>
        <dbReference type="EMBL" id="MCR4451325.1"/>
    </source>
</evidence>
<dbReference type="SUPFAM" id="SSF53850">
    <property type="entry name" value="Periplasmic binding protein-like II"/>
    <property type="match status" value="1"/>
</dbReference>
<dbReference type="GO" id="GO:0006351">
    <property type="term" value="P:DNA-templated transcription"/>
    <property type="evidence" value="ECO:0007669"/>
    <property type="project" value="TreeGrafter"/>
</dbReference>
<dbReference type="InterPro" id="IPR005119">
    <property type="entry name" value="LysR_subst-bd"/>
</dbReference>
<dbReference type="SUPFAM" id="SSF46785">
    <property type="entry name" value="Winged helix' DNA-binding domain"/>
    <property type="match status" value="1"/>
</dbReference>
<keyword evidence="3" id="KW-0238">DNA-binding</keyword>
<dbReference type="Gene3D" id="1.10.10.10">
    <property type="entry name" value="Winged helix-like DNA-binding domain superfamily/Winged helix DNA-binding domain"/>
    <property type="match status" value="1"/>
</dbReference>
<dbReference type="PANTHER" id="PTHR30537:SF58">
    <property type="entry name" value="HTH-TYPE TRANSCRIPTIONAL REGULATOR PERR"/>
    <property type="match status" value="1"/>
</dbReference>
<organism evidence="6 7">
    <name type="scientific">Aeromonas veronii</name>
    <dbReference type="NCBI Taxonomy" id="654"/>
    <lineage>
        <taxon>Bacteria</taxon>
        <taxon>Pseudomonadati</taxon>
        <taxon>Pseudomonadota</taxon>
        <taxon>Gammaproteobacteria</taxon>
        <taxon>Aeromonadales</taxon>
        <taxon>Aeromonadaceae</taxon>
        <taxon>Aeromonas</taxon>
    </lineage>
</organism>
<dbReference type="GO" id="GO:0003700">
    <property type="term" value="F:DNA-binding transcription factor activity"/>
    <property type="evidence" value="ECO:0007669"/>
    <property type="project" value="InterPro"/>
</dbReference>
<accession>A0AAW5MLJ2</accession>
<evidence type="ECO:0000256" key="3">
    <source>
        <dbReference type="ARBA" id="ARBA00023125"/>
    </source>
</evidence>
<dbReference type="Pfam" id="PF03466">
    <property type="entry name" value="LysR_substrate"/>
    <property type="match status" value="1"/>
</dbReference>
<reference evidence="6" key="1">
    <citation type="submission" date="2022-08" db="EMBL/GenBank/DDBJ databases">
        <title>A global survey of hypervirulent Aeromonas hydrophila identified this emerging pathogen in farmed fish in the lower Mekong River basin.</title>
        <authorList>
            <person name="Xu T."/>
            <person name="Rasmussen-Ivey C.R."/>
            <person name="Moen F.S."/>
            <person name="Fernandez Bravo A."/>
            <person name="Lamy B."/>
            <person name="Beaz-Hidalgo R."/>
            <person name="Khan C.D."/>
            <person name="Castro Escarpulli G."/>
            <person name="Yasin I.S.M."/>
            <person name="Figueras M.J."/>
            <person name="Azzam Sayuti M."/>
            <person name="Karim M.M."/>
            <person name="Alam K.M."/>
            <person name="Le T.T.T."/>
            <person name="Thao N.H.P."/>
            <person name="Addo S."/>
            <person name="Duodu S."/>
            <person name="Ali S."/>
            <person name="Mey S."/>
            <person name="Somony T."/>
            <person name="Liles M.R."/>
        </authorList>
    </citation>
    <scope>NUCLEOTIDE SEQUENCE</scope>
    <source>
        <strain evidence="6">0.14</strain>
    </source>
</reference>
<comment type="caution">
    <text evidence="6">The sequence shown here is derived from an EMBL/GenBank/DDBJ whole genome shotgun (WGS) entry which is preliminary data.</text>
</comment>
<keyword evidence="2" id="KW-0805">Transcription regulation</keyword>
<dbReference type="Pfam" id="PF00126">
    <property type="entry name" value="HTH_1"/>
    <property type="match status" value="1"/>
</dbReference>
<feature type="domain" description="HTH lysR-type" evidence="5">
    <location>
        <begin position="17"/>
        <end position="69"/>
    </location>
</feature>
<dbReference type="InterPro" id="IPR036390">
    <property type="entry name" value="WH_DNA-bd_sf"/>
</dbReference>
<name>A0AAW5MLJ2_AERVE</name>
<sequence length="320" mass="35676">MDEHMSRAFDPVQLGTIELFCKAAELGSFTATAQVLGVTPASVSRSIQRLEARLGVKLFHRTTRSVRLTHDGELYREQCQQALEQIAEAERAITGRQRHPRGVLRISVGTVYAHHRLVPLLPGFMAAYPEVELELNVSNRNIDFVEDGYDLAIRLGEPRDGRIIARKLEEASLGVFCAPDYAARRPAPTSLEMLSQHDLIQFITPSTGRPFPWQFVNEQGDPVDLHVQSRQRVLDDVLAGLGWAVAGGGLFQIYHFVAAEALLQGKLIEVMTPFAGRSRPFYALYPQHRHLSARVRAFVDYLLAVHPEGSPVPGECPPLR</sequence>
<protein>
    <submittedName>
        <fullName evidence="6">LysR family transcriptional regulator</fullName>
    </submittedName>
</protein>
<proteinExistence type="inferred from homology"/>
<dbReference type="Gene3D" id="3.40.190.290">
    <property type="match status" value="1"/>
</dbReference>
<dbReference type="InterPro" id="IPR000847">
    <property type="entry name" value="LysR_HTH_N"/>
</dbReference>
<comment type="similarity">
    <text evidence="1">Belongs to the LysR transcriptional regulatory family.</text>
</comment>
<dbReference type="GO" id="GO:0043565">
    <property type="term" value="F:sequence-specific DNA binding"/>
    <property type="evidence" value="ECO:0007669"/>
    <property type="project" value="TreeGrafter"/>
</dbReference>
<dbReference type="Proteomes" id="UP001204061">
    <property type="component" value="Unassembled WGS sequence"/>
</dbReference>
<evidence type="ECO:0000256" key="2">
    <source>
        <dbReference type="ARBA" id="ARBA00023015"/>
    </source>
</evidence>
<gene>
    <name evidence="6" type="ORF">NS965_23330</name>
</gene>
<evidence type="ECO:0000256" key="4">
    <source>
        <dbReference type="ARBA" id="ARBA00023163"/>
    </source>
</evidence>
<keyword evidence="4" id="KW-0804">Transcription</keyword>
<dbReference type="InterPro" id="IPR036388">
    <property type="entry name" value="WH-like_DNA-bd_sf"/>
</dbReference>
<dbReference type="InterPro" id="IPR058163">
    <property type="entry name" value="LysR-type_TF_proteobact-type"/>
</dbReference>
<dbReference type="AlphaFoldDB" id="A0AAW5MLJ2"/>
<dbReference type="EMBL" id="JANLFC010000125">
    <property type="protein sequence ID" value="MCR4451325.1"/>
    <property type="molecule type" value="Genomic_DNA"/>
</dbReference>
<evidence type="ECO:0000259" key="5">
    <source>
        <dbReference type="PROSITE" id="PS50931"/>
    </source>
</evidence>
<evidence type="ECO:0000256" key="1">
    <source>
        <dbReference type="ARBA" id="ARBA00009437"/>
    </source>
</evidence>